<evidence type="ECO:0000313" key="3">
    <source>
        <dbReference type="Proteomes" id="UP001055439"/>
    </source>
</evidence>
<dbReference type="GO" id="GO:1990904">
    <property type="term" value="C:ribonucleoprotein complex"/>
    <property type="evidence" value="ECO:0007669"/>
    <property type="project" value="UniProtKB-KW"/>
</dbReference>
<dbReference type="EMBL" id="CP097503">
    <property type="protein sequence ID" value="URD83063.1"/>
    <property type="molecule type" value="Genomic_DNA"/>
</dbReference>
<accession>A0A9E7ETD4</accession>
<evidence type="ECO:0000313" key="2">
    <source>
        <dbReference type="EMBL" id="URD83063.1"/>
    </source>
</evidence>
<organism evidence="2 3">
    <name type="scientific">Musa troglodytarum</name>
    <name type="common">fe'i banana</name>
    <dbReference type="NCBI Taxonomy" id="320322"/>
    <lineage>
        <taxon>Eukaryota</taxon>
        <taxon>Viridiplantae</taxon>
        <taxon>Streptophyta</taxon>
        <taxon>Embryophyta</taxon>
        <taxon>Tracheophyta</taxon>
        <taxon>Spermatophyta</taxon>
        <taxon>Magnoliopsida</taxon>
        <taxon>Liliopsida</taxon>
        <taxon>Zingiberales</taxon>
        <taxon>Musaceae</taxon>
        <taxon>Musa</taxon>
    </lineage>
</organism>
<protein>
    <submittedName>
        <fullName evidence="2">33 kDa ribonucleoprotein</fullName>
    </submittedName>
</protein>
<proteinExistence type="predicted"/>
<dbReference type="OrthoDB" id="439808at2759"/>
<feature type="region of interest" description="Disordered" evidence="1">
    <location>
        <begin position="1"/>
        <end position="20"/>
    </location>
</feature>
<keyword evidence="3" id="KW-1185">Reference proteome</keyword>
<reference evidence="2" key="1">
    <citation type="submission" date="2022-05" db="EMBL/GenBank/DDBJ databases">
        <title>The Musa troglodytarum L. genome provides insights into the mechanism of non-climacteric behaviour and enrichment of carotenoids.</title>
        <authorList>
            <person name="Wang J."/>
        </authorList>
    </citation>
    <scope>NUCLEOTIDE SEQUENCE</scope>
    <source>
        <tissue evidence="2">Leaf</tissue>
    </source>
</reference>
<gene>
    <name evidence="2" type="ORF">MUK42_05208</name>
</gene>
<name>A0A9E7ETD4_9LILI</name>
<keyword evidence="2" id="KW-0687">Ribonucleoprotein</keyword>
<dbReference type="AlphaFoldDB" id="A0A9E7ETD4"/>
<sequence>MLGTSDGVSPRRPSGMHFSPSPACWVLRSFSTVIPAGRGGLGSCPLLLLRSAKLPLKP</sequence>
<evidence type="ECO:0000256" key="1">
    <source>
        <dbReference type="SAM" id="MobiDB-lite"/>
    </source>
</evidence>
<dbReference type="Proteomes" id="UP001055439">
    <property type="component" value="Chromosome 10"/>
</dbReference>